<name>X1BUA6_9ZZZZ</name>
<evidence type="ECO:0000313" key="1">
    <source>
        <dbReference type="EMBL" id="GAG98630.1"/>
    </source>
</evidence>
<dbReference type="EMBL" id="BART01027897">
    <property type="protein sequence ID" value="GAG98630.1"/>
    <property type="molecule type" value="Genomic_DNA"/>
</dbReference>
<feature type="non-terminal residue" evidence="1">
    <location>
        <position position="131"/>
    </location>
</feature>
<comment type="caution">
    <text evidence="1">The sequence shown here is derived from an EMBL/GenBank/DDBJ whole genome shotgun (WGS) entry which is preliminary data.</text>
</comment>
<organism evidence="1">
    <name type="scientific">marine sediment metagenome</name>
    <dbReference type="NCBI Taxonomy" id="412755"/>
    <lineage>
        <taxon>unclassified sequences</taxon>
        <taxon>metagenomes</taxon>
        <taxon>ecological metagenomes</taxon>
    </lineage>
</organism>
<dbReference type="SUPFAM" id="SSF51182">
    <property type="entry name" value="RmlC-like cupins"/>
    <property type="match status" value="1"/>
</dbReference>
<dbReference type="InterPro" id="IPR011051">
    <property type="entry name" value="RmlC_Cupin_sf"/>
</dbReference>
<proteinExistence type="predicted"/>
<dbReference type="AlphaFoldDB" id="X1BUA6"/>
<reference evidence="1" key="1">
    <citation type="journal article" date="2014" name="Front. Microbiol.">
        <title>High frequency of phylogenetically diverse reductive dehalogenase-homologous genes in deep subseafloor sedimentary metagenomes.</title>
        <authorList>
            <person name="Kawai M."/>
            <person name="Futagami T."/>
            <person name="Toyoda A."/>
            <person name="Takaki Y."/>
            <person name="Nishi S."/>
            <person name="Hori S."/>
            <person name="Arai W."/>
            <person name="Tsubouchi T."/>
            <person name="Morono Y."/>
            <person name="Uchiyama I."/>
            <person name="Ito T."/>
            <person name="Fujiyama A."/>
            <person name="Inagaki F."/>
            <person name="Takami H."/>
        </authorList>
    </citation>
    <scope>NUCLEOTIDE SEQUENCE</scope>
    <source>
        <strain evidence="1">Expedition CK06-06</strain>
    </source>
</reference>
<accession>X1BUA6</accession>
<gene>
    <name evidence="1" type="ORF">S01H4_49333</name>
</gene>
<sequence>MKNIENLLKTALEKGEGILRLFPNWVPRAFTIPGRRLKLHPNDYYSFRAHRGGIDERWFASTINADNGPETLPDEGLSYIYIEDDTQIEKVLLKDAIECMGDKILGKKVMKKFGGCVMFAKFFDNMEPIPL</sequence>
<protein>
    <submittedName>
        <fullName evidence="1">Uncharacterized protein</fullName>
    </submittedName>
</protein>